<evidence type="ECO:0000256" key="4">
    <source>
        <dbReference type="ARBA" id="ARBA00022729"/>
    </source>
</evidence>
<keyword evidence="11" id="KW-1185">Reference proteome</keyword>
<evidence type="ECO:0000256" key="6">
    <source>
        <dbReference type="ARBA" id="ARBA00032734"/>
    </source>
</evidence>
<reference evidence="10 11" key="1">
    <citation type="journal article" date="2019" name="Proc. Natl. Acad. Sci. U.S.A.">
        <title>Regulatory changes in pterin and carotenoid genes underlie balanced color polymorphisms in the wall lizard.</title>
        <authorList>
            <person name="Andrade P."/>
            <person name="Pinho C."/>
            <person name="Perez I de Lanuza G."/>
            <person name="Afonso S."/>
            <person name="Brejcha J."/>
            <person name="Rubin C.J."/>
            <person name="Wallerman O."/>
            <person name="Pereira P."/>
            <person name="Sabatino S.J."/>
            <person name="Bellati A."/>
            <person name="Pellitteri-Rosa D."/>
            <person name="Bosakova Z."/>
            <person name="Bunikis I."/>
            <person name="Carretero M.A."/>
            <person name="Feiner N."/>
            <person name="Marsik P."/>
            <person name="Pauperio F."/>
            <person name="Salvi D."/>
            <person name="Soler L."/>
            <person name="While G.M."/>
            <person name="Uller T."/>
            <person name="Font E."/>
            <person name="Andersson L."/>
            <person name="Carneiro M."/>
        </authorList>
    </citation>
    <scope>NUCLEOTIDE SEQUENCE</scope>
</reference>
<dbReference type="OMA" id="HENHGWI"/>
<evidence type="ECO:0000256" key="1">
    <source>
        <dbReference type="ARBA" id="ARBA00004218"/>
    </source>
</evidence>
<evidence type="ECO:0000256" key="9">
    <source>
        <dbReference type="SAM" id="SignalP"/>
    </source>
</evidence>
<evidence type="ECO:0000256" key="2">
    <source>
        <dbReference type="ARBA" id="ARBA00018940"/>
    </source>
</evidence>
<keyword evidence="4 9" id="KW-0732">Signal</keyword>
<proteinExistence type="predicted"/>
<keyword evidence="5" id="KW-0968">Cytoplasmic vesicle</keyword>
<evidence type="ECO:0000256" key="5">
    <source>
        <dbReference type="ARBA" id="ARBA00023329"/>
    </source>
</evidence>
<evidence type="ECO:0000256" key="7">
    <source>
        <dbReference type="ARBA" id="ARBA00033453"/>
    </source>
</evidence>
<organism evidence="10 11">
    <name type="scientific">Podarcis muralis</name>
    <name type="common">Wall lizard</name>
    <name type="synonym">Lacerta muralis</name>
    <dbReference type="NCBI Taxonomy" id="64176"/>
    <lineage>
        <taxon>Eukaryota</taxon>
        <taxon>Metazoa</taxon>
        <taxon>Chordata</taxon>
        <taxon>Craniata</taxon>
        <taxon>Vertebrata</taxon>
        <taxon>Euteleostomi</taxon>
        <taxon>Lepidosauria</taxon>
        <taxon>Squamata</taxon>
        <taxon>Bifurcata</taxon>
        <taxon>Unidentata</taxon>
        <taxon>Episquamata</taxon>
        <taxon>Laterata</taxon>
        <taxon>Lacertibaenia</taxon>
        <taxon>Lacertidae</taxon>
        <taxon>Podarcis</taxon>
    </lineage>
</organism>
<accession>A0A670JVU8</accession>
<comment type="function">
    <text evidence="8">Acrosomal protein that maintains proacrosin (pro-ACR) as an enzymatically inactive zymogen in the acrosome. Involved also in the acrosome formation.</text>
</comment>
<reference evidence="10" key="2">
    <citation type="submission" date="2025-08" db="UniProtKB">
        <authorList>
            <consortium name="Ensembl"/>
        </authorList>
    </citation>
    <scope>IDENTIFICATION</scope>
</reference>
<feature type="signal peptide" evidence="9">
    <location>
        <begin position="1"/>
        <end position="21"/>
    </location>
</feature>
<dbReference type="Ensembl" id="ENSPMRT00000030321.1">
    <property type="protein sequence ID" value="ENSPMRP00000028581.1"/>
    <property type="gene ID" value="ENSPMRG00000018471.1"/>
</dbReference>
<keyword evidence="3" id="KW-0597">Phosphoprotein</keyword>
<dbReference type="PANTHER" id="PTHR21362">
    <property type="entry name" value="ACROSIN-BINDING PROTEIN"/>
    <property type="match status" value="1"/>
</dbReference>
<dbReference type="GeneTree" id="ENSGT00960000189321"/>
<dbReference type="GO" id="GO:0005634">
    <property type="term" value="C:nucleus"/>
    <property type="evidence" value="ECO:0007669"/>
    <property type="project" value="TreeGrafter"/>
</dbReference>
<feature type="chain" id="PRO_5025601107" description="Acrosin-binding protein" evidence="9">
    <location>
        <begin position="22"/>
        <end position="104"/>
    </location>
</feature>
<evidence type="ECO:0000256" key="3">
    <source>
        <dbReference type="ARBA" id="ARBA00022553"/>
    </source>
</evidence>
<name>A0A670JVU8_PODMU</name>
<evidence type="ECO:0000313" key="10">
    <source>
        <dbReference type="Ensembl" id="ENSPMRP00000028581.1"/>
    </source>
</evidence>
<dbReference type="PANTHER" id="PTHR21362:SF1">
    <property type="entry name" value="ACROSIN-BINDING PROTEIN"/>
    <property type="match status" value="1"/>
</dbReference>
<reference evidence="10" key="3">
    <citation type="submission" date="2025-09" db="UniProtKB">
        <authorList>
            <consortium name="Ensembl"/>
        </authorList>
    </citation>
    <scope>IDENTIFICATION</scope>
</reference>
<comment type="subcellular location">
    <subcellularLocation>
        <location evidence="1">Cytoplasmic vesicle</location>
        <location evidence="1">Secretory vesicle</location>
        <location evidence="1">Acrosome</location>
    </subcellularLocation>
</comment>
<protein>
    <recommendedName>
        <fullName evidence="2">Acrosin-binding protein</fullName>
    </recommendedName>
    <alternativeName>
        <fullName evidence="6">Acrosin-binding protein, 60 kDa form</fullName>
    </alternativeName>
    <alternativeName>
        <fullName evidence="7">Proacrosin-binding protein sp32</fullName>
    </alternativeName>
</protein>
<dbReference type="Proteomes" id="UP000472272">
    <property type="component" value="Chromosome 17"/>
</dbReference>
<evidence type="ECO:0000256" key="8">
    <source>
        <dbReference type="ARBA" id="ARBA00045517"/>
    </source>
</evidence>
<dbReference type="GO" id="GO:0001669">
    <property type="term" value="C:acrosomal vesicle"/>
    <property type="evidence" value="ECO:0007669"/>
    <property type="project" value="UniProtKB-SubCell"/>
</dbReference>
<evidence type="ECO:0000313" key="11">
    <source>
        <dbReference type="Proteomes" id="UP000472272"/>
    </source>
</evidence>
<sequence length="104" mass="11880">RIPSPSGFLIFLAQLIPRTLSYQPGSPLTTDEYLDFFASMRPKWKASVVCQIRRSKGCQDPKILQLDQYENHGEIPDGIFSKTFPTPCFARRKKSQDDKTRGTN</sequence>
<dbReference type="Pfam" id="PF07222">
    <property type="entry name" value="PBP_sp32"/>
    <property type="match status" value="1"/>
</dbReference>
<dbReference type="AlphaFoldDB" id="A0A670JVU8"/>
<dbReference type="InterPro" id="IPR009865">
    <property type="entry name" value="Proacrosin-bd"/>
</dbReference>